<keyword evidence="2" id="KW-1185">Reference proteome</keyword>
<name>A0A6A6ZWF9_9PLEO</name>
<dbReference type="Proteomes" id="UP000799424">
    <property type="component" value="Unassembled WGS sequence"/>
</dbReference>
<evidence type="ECO:0000313" key="1">
    <source>
        <dbReference type="EMBL" id="KAF2825362.1"/>
    </source>
</evidence>
<dbReference type="EMBL" id="MU006228">
    <property type="protein sequence ID" value="KAF2825362.1"/>
    <property type="molecule type" value="Genomic_DNA"/>
</dbReference>
<protein>
    <submittedName>
        <fullName evidence="1">Uncharacterized protein</fullName>
    </submittedName>
</protein>
<dbReference type="OrthoDB" id="5397183at2759"/>
<organism evidence="1 2">
    <name type="scientific">Ophiobolus disseminans</name>
    <dbReference type="NCBI Taxonomy" id="1469910"/>
    <lineage>
        <taxon>Eukaryota</taxon>
        <taxon>Fungi</taxon>
        <taxon>Dikarya</taxon>
        <taxon>Ascomycota</taxon>
        <taxon>Pezizomycotina</taxon>
        <taxon>Dothideomycetes</taxon>
        <taxon>Pleosporomycetidae</taxon>
        <taxon>Pleosporales</taxon>
        <taxon>Pleosporineae</taxon>
        <taxon>Phaeosphaeriaceae</taxon>
        <taxon>Ophiobolus</taxon>
    </lineage>
</organism>
<gene>
    <name evidence="1" type="ORF">CC86DRAFT_294925</name>
</gene>
<accession>A0A6A6ZWF9</accession>
<proteinExistence type="predicted"/>
<evidence type="ECO:0000313" key="2">
    <source>
        <dbReference type="Proteomes" id="UP000799424"/>
    </source>
</evidence>
<sequence>MIDTGGSIRAFSSSPLRPDVAHTQYSGSSTHVPIIIEEENSTQRRAKKFVSPITLTTRLLAATGDIDTVEARKPIARPLFPDAVRDRSPIIGLSSSTLLRTCFRIGEVINQAHQADKTGKHITFELYARILDSERDNKTQFFTFCDLFHGKPPYLKAAYDAALWKSVQLFNYDSKRLLQQGRIGRCMGTMKREGKEWIMTVLNIWEATWDDIKWVEGIVNA</sequence>
<dbReference type="AlphaFoldDB" id="A0A6A6ZWF9"/>
<reference evidence="1" key="1">
    <citation type="journal article" date="2020" name="Stud. Mycol.">
        <title>101 Dothideomycetes genomes: a test case for predicting lifestyles and emergence of pathogens.</title>
        <authorList>
            <person name="Haridas S."/>
            <person name="Albert R."/>
            <person name="Binder M."/>
            <person name="Bloem J."/>
            <person name="Labutti K."/>
            <person name="Salamov A."/>
            <person name="Andreopoulos B."/>
            <person name="Baker S."/>
            <person name="Barry K."/>
            <person name="Bills G."/>
            <person name="Bluhm B."/>
            <person name="Cannon C."/>
            <person name="Castanera R."/>
            <person name="Culley D."/>
            <person name="Daum C."/>
            <person name="Ezra D."/>
            <person name="Gonzalez J."/>
            <person name="Henrissat B."/>
            <person name="Kuo A."/>
            <person name="Liang C."/>
            <person name="Lipzen A."/>
            <person name="Lutzoni F."/>
            <person name="Magnuson J."/>
            <person name="Mondo S."/>
            <person name="Nolan M."/>
            <person name="Ohm R."/>
            <person name="Pangilinan J."/>
            <person name="Park H.-J."/>
            <person name="Ramirez L."/>
            <person name="Alfaro M."/>
            <person name="Sun H."/>
            <person name="Tritt A."/>
            <person name="Yoshinaga Y."/>
            <person name="Zwiers L.-H."/>
            <person name="Turgeon B."/>
            <person name="Goodwin S."/>
            <person name="Spatafora J."/>
            <person name="Crous P."/>
            <person name="Grigoriev I."/>
        </authorList>
    </citation>
    <scope>NUCLEOTIDE SEQUENCE</scope>
    <source>
        <strain evidence="1">CBS 113818</strain>
    </source>
</reference>